<keyword evidence="3" id="KW-1185">Reference proteome</keyword>
<organism evidence="2 3">
    <name type="scientific">Streptomyces hygroscopicus</name>
    <dbReference type="NCBI Taxonomy" id="1912"/>
    <lineage>
        <taxon>Bacteria</taxon>
        <taxon>Bacillati</taxon>
        <taxon>Actinomycetota</taxon>
        <taxon>Actinomycetes</taxon>
        <taxon>Kitasatosporales</taxon>
        <taxon>Streptomycetaceae</taxon>
        <taxon>Streptomyces</taxon>
        <taxon>Streptomyces violaceusniger group</taxon>
    </lineage>
</organism>
<dbReference type="RefSeq" id="WP_062008782.1">
    <property type="nucleotide sequence ID" value="NZ_BNEK01000005.1"/>
</dbReference>
<evidence type="ECO:0008006" key="4">
    <source>
        <dbReference type="Google" id="ProtNLM"/>
    </source>
</evidence>
<name>A0ABQ3U6V2_STRHY</name>
<dbReference type="Pfam" id="PF05120">
    <property type="entry name" value="GvpG"/>
    <property type="match status" value="1"/>
</dbReference>
<sequence length="98" mass="10957">MGVLSQVVLFPLAPVRGVVWVAERMRDMAEEELCHPSVLRARLAALNEALESGAIGPEEFDREEDRLLDLLERSDTRAGRPPGHPRSKDEEERQGEAP</sequence>
<dbReference type="InterPro" id="IPR007804">
    <property type="entry name" value="GvpG"/>
</dbReference>
<dbReference type="Proteomes" id="UP001054854">
    <property type="component" value="Unassembled WGS sequence"/>
</dbReference>
<protein>
    <recommendedName>
        <fullName evidence="4">Gas vesicle protein</fullName>
    </recommendedName>
</protein>
<feature type="compositionally biased region" description="Basic and acidic residues" evidence="1">
    <location>
        <begin position="86"/>
        <end position="98"/>
    </location>
</feature>
<proteinExistence type="predicted"/>
<accession>A0ABQ3U6V2</accession>
<evidence type="ECO:0000256" key="1">
    <source>
        <dbReference type="SAM" id="MobiDB-lite"/>
    </source>
</evidence>
<feature type="region of interest" description="Disordered" evidence="1">
    <location>
        <begin position="69"/>
        <end position="98"/>
    </location>
</feature>
<dbReference type="EMBL" id="BNEK01000005">
    <property type="protein sequence ID" value="GHJ30938.1"/>
    <property type="molecule type" value="Genomic_DNA"/>
</dbReference>
<evidence type="ECO:0000313" key="3">
    <source>
        <dbReference type="Proteomes" id="UP001054854"/>
    </source>
</evidence>
<evidence type="ECO:0000313" key="2">
    <source>
        <dbReference type="EMBL" id="GHJ30938.1"/>
    </source>
</evidence>
<feature type="compositionally biased region" description="Basic and acidic residues" evidence="1">
    <location>
        <begin position="69"/>
        <end position="78"/>
    </location>
</feature>
<gene>
    <name evidence="2" type="ORF">TPA0910_53710</name>
</gene>
<reference evidence="2" key="1">
    <citation type="submission" date="2024-05" db="EMBL/GenBank/DDBJ databases">
        <title>Whole genome shotgun sequence of Streptomyces hygroscopicus NBRC 113678.</title>
        <authorList>
            <person name="Komaki H."/>
            <person name="Tamura T."/>
        </authorList>
    </citation>
    <scope>NUCLEOTIDE SEQUENCE</scope>
    <source>
        <strain evidence="2">N11-34</strain>
    </source>
</reference>
<comment type="caution">
    <text evidence="2">The sequence shown here is derived from an EMBL/GenBank/DDBJ whole genome shotgun (WGS) entry which is preliminary data.</text>
</comment>